<accession>A0A1S1C421</accession>
<dbReference type="Proteomes" id="UP000194857">
    <property type="component" value="Unassembled WGS sequence"/>
</dbReference>
<evidence type="ECO:0000313" key="12">
    <source>
        <dbReference type="Proteomes" id="UP000284767"/>
    </source>
</evidence>
<protein>
    <submittedName>
        <fullName evidence="4">Metal-dependent hydrolase</fullName>
    </submittedName>
</protein>
<dbReference type="PIRSF" id="PIRSF007580">
    <property type="entry name" value="UCP07580"/>
    <property type="match status" value="1"/>
</dbReference>
<dbReference type="EMBL" id="NFFZ01000005">
    <property type="protein sequence ID" value="OTI62317.1"/>
    <property type="molecule type" value="Genomic_DNA"/>
</dbReference>
<dbReference type="EMBL" id="RBSQ01000894">
    <property type="protein sequence ID" value="RMS50911.1"/>
    <property type="molecule type" value="Genomic_DNA"/>
</dbReference>
<dbReference type="Proteomes" id="UP000253594">
    <property type="component" value="Unassembled WGS sequence"/>
</dbReference>
<reference evidence="6 11" key="6">
    <citation type="submission" date="2018-08" db="EMBL/GenBank/DDBJ databases">
        <title>Recombination of ecologically and evolutionarily significant loci maintains genetic cohesion in the Pseudomonas syringae species complex.</title>
        <authorList>
            <person name="Dillon M."/>
            <person name="Thakur S."/>
            <person name="Almeida R.N.D."/>
            <person name="Weir B.S."/>
            <person name="Guttman D.S."/>
        </authorList>
    </citation>
    <scope>NUCLEOTIDE SEQUENCE [LARGE SCALE GENOMIC DNA]</scope>
    <source>
        <strain evidence="6 11">ICMP 7846</strain>
    </source>
</reference>
<name>A0A0C7AC73_PSEAI</name>
<dbReference type="Proteomes" id="UP000644192">
    <property type="component" value="Unassembled WGS sequence"/>
</dbReference>
<reference evidence="2 13" key="8">
    <citation type="submission" date="2019-11" db="EMBL/GenBank/DDBJ databases">
        <title>Genomes of ocular Pseudomonas aeruginosa isolates.</title>
        <authorList>
            <person name="Khan M."/>
            <person name="Rice S.A."/>
            <person name="Willcox M.D.P."/>
            <person name="Stapleton F."/>
        </authorList>
    </citation>
    <scope>NUCLEOTIDE SEQUENCE [LARGE SCALE GENOMIC DNA]</scope>
    <source>
        <strain evidence="2 13">PA221</strain>
    </source>
</reference>
<dbReference type="GO" id="GO:0016787">
    <property type="term" value="F:hydrolase activity"/>
    <property type="evidence" value="ECO:0007669"/>
    <property type="project" value="UniProtKB-KW"/>
</dbReference>
<dbReference type="InterPro" id="IPR016516">
    <property type="entry name" value="UCP07580"/>
</dbReference>
<evidence type="ECO:0000313" key="4">
    <source>
        <dbReference type="EMBL" id="OTI62317.1"/>
    </source>
</evidence>
<reference evidence="8" key="1">
    <citation type="submission" date="2015-06" db="EMBL/GenBank/DDBJ databases">
        <authorList>
            <person name="Radhakrishnan Rajesh"/>
            <person name="Underwood Anthony"/>
            <person name="Al-Shahib Ali"/>
        </authorList>
    </citation>
    <scope>NUCLEOTIDE SEQUENCE [LARGE SCALE GENOMIC DNA]</scope>
    <source>
        <strain evidence="8">P19_London_7_VIM_2_05_10</strain>
    </source>
</reference>
<dbReference type="EMBL" id="WOAD01000015">
    <property type="protein sequence ID" value="MUI36912.1"/>
    <property type="molecule type" value="Genomic_DNA"/>
</dbReference>
<evidence type="ECO:0000313" key="6">
    <source>
        <dbReference type="EMBL" id="RMS50911.1"/>
    </source>
</evidence>
<reference evidence="5 10" key="5">
    <citation type="submission" date="2018-07" db="EMBL/GenBank/DDBJ databases">
        <title>Mechanisms of high-level aminoglycoside resistance among Gram-negative pathogens in Brazil.</title>
        <authorList>
            <person name="Ballaben A.S."/>
            <person name="Darini A.L.C."/>
            <person name="Doi Y."/>
        </authorList>
    </citation>
    <scope>NUCLEOTIDE SEQUENCE [LARGE SCALE GENOMIC DNA]</scope>
    <source>
        <strain evidence="5 10">B2-305</strain>
    </source>
</reference>
<reference evidence="7 12" key="4">
    <citation type="submission" date="2017-08" db="EMBL/GenBank/DDBJ databases">
        <authorList>
            <person name="Feschi L."/>
            <person name="Jeukens J."/>
            <person name="Emond-Rheault J.-G."/>
            <person name="Kukavica-Ibrulj I."/>
            <person name="Boyle B."/>
            <person name="Levesque R.C."/>
        </authorList>
    </citation>
    <scope>NUCLEOTIDE SEQUENCE [LARGE SCALE GENOMIC DNA]</scope>
    <source>
        <strain evidence="7 12">PA-W36</strain>
    </source>
</reference>
<organism evidence="4 9">
    <name type="scientific">Pseudomonas aeruginosa</name>
    <dbReference type="NCBI Taxonomy" id="287"/>
    <lineage>
        <taxon>Bacteria</taxon>
        <taxon>Pseudomonadati</taxon>
        <taxon>Pseudomonadota</taxon>
        <taxon>Gammaproteobacteria</taxon>
        <taxon>Pseudomonadales</taxon>
        <taxon>Pseudomonadaceae</taxon>
        <taxon>Pseudomonas</taxon>
    </lineage>
</organism>
<dbReference type="SMR" id="A0A0C7AC73"/>
<gene>
    <name evidence="6" type="ORF">ALP65_00850</name>
    <name evidence="4" type="ORF">CAZ10_12165</name>
    <name evidence="5" type="ORF">DT376_02805</name>
    <name evidence="2" type="ORF">GNQ48_18055</name>
    <name evidence="3" type="ORF">GUL26_28790</name>
    <name evidence="7" type="ORF">IPC1295_13025</name>
    <name evidence="1" type="ORF">PAERUG_P19_London_7_VIM_2_05_10_01173</name>
</gene>
<dbReference type="PANTHER" id="PTHR39456">
    <property type="entry name" value="METAL-DEPENDENT HYDROLASE"/>
    <property type="match status" value="1"/>
</dbReference>
<reference evidence="7 12" key="7">
    <citation type="submission" date="2019-01" db="EMBL/GenBank/DDBJ databases">
        <title>The Pseudomonas aeruginosa pan-genome provides new insights on its population structure, horizontal gene transfer and pathogenicity.</title>
        <authorList>
            <person name="Freschi L."/>
            <person name="Vincent A.T."/>
            <person name="Jeukens J."/>
            <person name="Emond-Rheault J.-G."/>
            <person name="Kukavica-Ibrulj I."/>
            <person name="Dupont M.-J."/>
            <person name="Charette S.J."/>
            <person name="Boyle B."/>
            <person name="Levesque R.C."/>
        </authorList>
    </citation>
    <scope>NUCLEOTIDE SEQUENCE [LARGE SCALE GENOMIC DNA]</scope>
    <source>
        <strain evidence="7 12">PA-W36</strain>
    </source>
</reference>
<reference evidence="1" key="2">
    <citation type="submission" date="2015-06" db="EMBL/GenBank/DDBJ databases">
        <authorList>
            <person name="Radhakrishnan R."/>
            <person name="Underwood A."/>
            <person name="Al-Shahib A."/>
        </authorList>
    </citation>
    <scope>NUCLEOTIDE SEQUENCE</scope>
    <source>
        <strain evidence="1">P19_London_7_VIM_2_05_10</strain>
    </source>
</reference>
<dbReference type="EMBL" id="WXZT01000026">
    <property type="protein sequence ID" value="MZZ16269.1"/>
    <property type="molecule type" value="Genomic_DNA"/>
</dbReference>
<evidence type="ECO:0000313" key="11">
    <source>
        <dbReference type="Proteomes" id="UP000270834"/>
    </source>
</evidence>
<evidence type="ECO:0000313" key="13">
    <source>
        <dbReference type="Proteomes" id="UP000433532"/>
    </source>
</evidence>
<evidence type="ECO:0000313" key="3">
    <source>
        <dbReference type="EMBL" id="MZZ16269.1"/>
    </source>
</evidence>
<reference evidence="4 9" key="3">
    <citation type="submission" date="2017-05" db="EMBL/GenBank/DDBJ databases">
        <authorList>
            <person name="Song R."/>
            <person name="Chenine A.L."/>
            <person name="Ruprecht R.M."/>
        </authorList>
    </citation>
    <scope>NUCLEOTIDE SEQUENCE [LARGE SCALE GENOMIC DNA]</scope>
    <source>
        <strain evidence="4 9">S567_C10_BS</strain>
    </source>
</reference>
<evidence type="ECO:0000313" key="5">
    <source>
        <dbReference type="EMBL" id="RCI76352.1"/>
    </source>
</evidence>
<dbReference type="RefSeq" id="WP_003109433.1">
    <property type="nucleotide sequence ID" value="NZ_AP014651.1"/>
</dbReference>
<dbReference type="Proteomes" id="UP000433532">
    <property type="component" value="Unassembled WGS sequence"/>
</dbReference>
<dbReference type="EMBL" id="CVVU01000053">
    <property type="protein sequence ID" value="CRO25450.1"/>
    <property type="molecule type" value="Genomic_DNA"/>
</dbReference>
<dbReference type="PANTHER" id="PTHR39456:SF1">
    <property type="entry name" value="METAL-DEPENDENT HYDROLASE"/>
    <property type="match status" value="1"/>
</dbReference>
<reference evidence="3" key="9">
    <citation type="submission" date="2020-01" db="EMBL/GenBank/DDBJ databases">
        <title>Bacteria Cultured from War Wounds Associated with the Conflict in Eastern Ukraine.</title>
        <authorList>
            <person name="Snesrud E."/>
            <person name="Galac M.R."/>
            <person name="Mc Gann P."/>
            <person name="Valentine K."/>
            <person name="Viacheslav K."/>
        </authorList>
    </citation>
    <scope>NUCLEOTIDE SEQUENCE</scope>
    <source>
        <strain evidence="3">VNMU148</strain>
    </source>
</reference>
<evidence type="ECO:0000313" key="2">
    <source>
        <dbReference type="EMBL" id="MUI36912.1"/>
    </source>
</evidence>
<accession>A0A0C7AC73</accession>
<evidence type="ECO:0000313" key="8">
    <source>
        <dbReference type="Proteomes" id="UP000045039"/>
    </source>
</evidence>
<evidence type="ECO:0000313" key="1">
    <source>
        <dbReference type="EMBL" id="CRO25450.1"/>
    </source>
</evidence>
<sequence length="277" mass="32536">MASTTPEGLEIRPRHLDFDLPDPMPRHWHSGDAFKTHMFNAMSVLFPDGERFFIDSVRHYRERVEDPALKQQIRGFIGQEGHHSREHLVYSDRLRALGYDIDRLEGGAKRRIRFAQQKLHPSRQLAATAALEHLTAIMADGLLSNPRWLEGADPTMARLWRWHALEETEHKAVAYDVFMLVNGKARLRRRAMVQGTFFFALDTTKGLVHMLKRDGLLWNFKVWRDGIKWLWGKDGVFRSLVGVYLDFYKKDFHPWQHNNLHLIEQYRDQFEPEPKAA</sequence>
<evidence type="ECO:0000313" key="7">
    <source>
        <dbReference type="EMBL" id="RPM17083.1"/>
    </source>
</evidence>
<keyword evidence="4" id="KW-0378">Hydrolase</keyword>
<dbReference type="AlphaFoldDB" id="A0A0C7AC73"/>
<dbReference type="Proteomes" id="UP000284767">
    <property type="component" value="Unassembled WGS sequence"/>
</dbReference>
<comment type="caution">
    <text evidence="4">The sequence shown here is derived from an EMBL/GenBank/DDBJ whole genome shotgun (WGS) entry which is preliminary data.</text>
</comment>
<dbReference type="Proteomes" id="UP000045039">
    <property type="component" value="Unassembled WGS sequence"/>
</dbReference>
<dbReference type="EMBL" id="NSNE01000006">
    <property type="protein sequence ID" value="RPM17083.1"/>
    <property type="molecule type" value="Genomic_DNA"/>
</dbReference>
<evidence type="ECO:0000313" key="10">
    <source>
        <dbReference type="Proteomes" id="UP000253594"/>
    </source>
</evidence>
<dbReference type="Pfam" id="PF10118">
    <property type="entry name" value="Metal_hydrol"/>
    <property type="match status" value="1"/>
</dbReference>
<proteinExistence type="predicted"/>
<evidence type="ECO:0000313" key="9">
    <source>
        <dbReference type="Proteomes" id="UP000194857"/>
    </source>
</evidence>
<dbReference type="Proteomes" id="UP000270834">
    <property type="component" value="Unassembled WGS sequence"/>
</dbReference>
<dbReference type="EMBL" id="QORE01000044">
    <property type="protein sequence ID" value="RCI76352.1"/>
    <property type="molecule type" value="Genomic_DNA"/>
</dbReference>